<evidence type="ECO:0000259" key="9">
    <source>
        <dbReference type="Pfam" id="PF13967"/>
    </source>
</evidence>
<keyword evidence="4 7" id="KW-0812">Transmembrane</keyword>
<dbReference type="Pfam" id="PF02714">
    <property type="entry name" value="RSN1_7TM"/>
    <property type="match status" value="1"/>
</dbReference>
<evidence type="ECO:0000256" key="4">
    <source>
        <dbReference type="ARBA" id="ARBA00022692"/>
    </source>
</evidence>
<evidence type="ECO:0000259" key="10">
    <source>
        <dbReference type="Pfam" id="PF14703"/>
    </source>
</evidence>
<comment type="similarity">
    <text evidence="2">Belongs to the CSC1 (TC 1.A.17) family.</text>
</comment>
<feature type="domain" description="CSC1/OSCA1-like 7TM region" evidence="8">
    <location>
        <begin position="415"/>
        <end position="688"/>
    </location>
</feature>
<evidence type="ECO:0008006" key="13">
    <source>
        <dbReference type="Google" id="ProtNLM"/>
    </source>
</evidence>
<dbReference type="eggNOG" id="KOG1134">
    <property type="taxonomic scope" value="Eukaryota"/>
</dbReference>
<feature type="transmembrane region" description="Helical" evidence="7">
    <location>
        <begin position="702"/>
        <end position="721"/>
    </location>
</feature>
<dbReference type="GO" id="GO:0005227">
    <property type="term" value="F:calcium-activated cation channel activity"/>
    <property type="evidence" value="ECO:0007669"/>
    <property type="project" value="InterPro"/>
</dbReference>
<comment type="subcellular location">
    <subcellularLocation>
        <location evidence="1">Membrane</location>
        <topology evidence="1">Multi-pass membrane protein</topology>
    </subcellularLocation>
</comment>
<dbReference type="GO" id="GO:0005886">
    <property type="term" value="C:plasma membrane"/>
    <property type="evidence" value="ECO:0007669"/>
    <property type="project" value="TreeGrafter"/>
</dbReference>
<dbReference type="OMA" id="QKWFFAF"/>
<keyword evidence="5 7" id="KW-1133">Transmembrane helix</keyword>
<name>F9XCX8_ZYMTI</name>
<dbReference type="InterPro" id="IPR027815">
    <property type="entry name" value="CSC1/OSCA1-like_cyt"/>
</dbReference>
<evidence type="ECO:0000256" key="1">
    <source>
        <dbReference type="ARBA" id="ARBA00004141"/>
    </source>
</evidence>
<dbReference type="GeneID" id="13401399"/>
<dbReference type="HOGENOM" id="CLU_002458_2_2_1"/>
<feature type="domain" description="CSC1/OSCA1-like cytosolic" evidence="10">
    <location>
        <begin position="214"/>
        <end position="403"/>
    </location>
</feature>
<protein>
    <recommendedName>
        <fullName evidence="13">DUF221-domain-containing protein</fullName>
    </recommendedName>
</protein>
<feature type="transmembrane region" description="Helical" evidence="7">
    <location>
        <begin position="508"/>
        <end position="536"/>
    </location>
</feature>
<dbReference type="RefSeq" id="XP_003851918.1">
    <property type="nucleotide sequence ID" value="XM_003851870.1"/>
</dbReference>
<dbReference type="InterPro" id="IPR003864">
    <property type="entry name" value="CSC1/OSCA1-like_7TM"/>
</dbReference>
<accession>F9XCX8</accession>
<evidence type="ECO:0000313" key="12">
    <source>
        <dbReference type="Proteomes" id="UP000008062"/>
    </source>
</evidence>
<gene>
    <name evidence="11" type="ORF">MYCGRDRAFT_72917</name>
</gene>
<dbReference type="InParanoid" id="F9XCX8"/>
<evidence type="ECO:0000256" key="5">
    <source>
        <dbReference type="ARBA" id="ARBA00022989"/>
    </source>
</evidence>
<feature type="transmembrane region" description="Helical" evidence="7">
    <location>
        <begin position="110"/>
        <end position="131"/>
    </location>
</feature>
<keyword evidence="12" id="KW-1185">Reference proteome</keyword>
<evidence type="ECO:0000256" key="2">
    <source>
        <dbReference type="ARBA" id="ARBA00007779"/>
    </source>
</evidence>
<feature type="domain" description="CSC1/OSCA1-like N-terminal transmembrane" evidence="9">
    <location>
        <begin position="26"/>
        <end position="191"/>
    </location>
</feature>
<feature type="non-terminal residue" evidence="11">
    <location>
        <position position="1"/>
    </location>
</feature>
<organism evidence="11 12">
    <name type="scientific">Zymoseptoria tritici (strain CBS 115943 / IPO323)</name>
    <name type="common">Speckled leaf blotch fungus</name>
    <name type="synonym">Septoria tritici</name>
    <dbReference type="NCBI Taxonomy" id="336722"/>
    <lineage>
        <taxon>Eukaryota</taxon>
        <taxon>Fungi</taxon>
        <taxon>Dikarya</taxon>
        <taxon>Ascomycota</taxon>
        <taxon>Pezizomycotina</taxon>
        <taxon>Dothideomycetes</taxon>
        <taxon>Dothideomycetidae</taxon>
        <taxon>Mycosphaerellales</taxon>
        <taxon>Mycosphaerellaceae</taxon>
        <taxon>Zymoseptoria</taxon>
    </lineage>
</organism>
<proteinExistence type="inferred from homology"/>
<reference evidence="11 12" key="1">
    <citation type="journal article" date="2011" name="PLoS Genet.">
        <title>Finished genome of the fungal wheat pathogen Mycosphaerella graminicola reveals dispensome structure, chromosome plasticity, and stealth pathogenesis.</title>
        <authorList>
            <person name="Goodwin S.B."/>
            <person name="Ben M'barek S."/>
            <person name="Dhillon B."/>
            <person name="Wittenberg A.H.J."/>
            <person name="Crane C.F."/>
            <person name="Hane J.K."/>
            <person name="Foster A.J."/>
            <person name="Van der Lee T.A.J."/>
            <person name="Grimwood J."/>
            <person name="Aerts A."/>
            <person name="Antoniw J."/>
            <person name="Bailey A."/>
            <person name="Bluhm B."/>
            <person name="Bowler J."/>
            <person name="Bristow J."/>
            <person name="van der Burgt A."/>
            <person name="Canto-Canche B."/>
            <person name="Churchill A.C.L."/>
            <person name="Conde-Ferraez L."/>
            <person name="Cools H.J."/>
            <person name="Coutinho P.M."/>
            <person name="Csukai M."/>
            <person name="Dehal P."/>
            <person name="De Wit P."/>
            <person name="Donzelli B."/>
            <person name="van de Geest H.C."/>
            <person name="van Ham R.C.H.J."/>
            <person name="Hammond-Kosack K.E."/>
            <person name="Henrissat B."/>
            <person name="Kilian A."/>
            <person name="Kobayashi A.K."/>
            <person name="Koopmann E."/>
            <person name="Kourmpetis Y."/>
            <person name="Kuzniar A."/>
            <person name="Lindquist E."/>
            <person name="Lombard V."/>
            <person name="Maliepaard C."/>
            <person name="Martins N."/>
            <person name="Mehrabi R."/>
            <person name="Nap J.P.H."/>
            <person name="Ponomarenko A."/>
            <person name="Rudd J.J."/>
            <person name="Salamov A."/>
            <person name="Schmutz J."/>
            <person name="Schouten H.J."/>
            <person name="Shapiro H."/>
            <person name="Stergiopoulos I."/>
            <person name="Torriani S.F.F."/>
            <person name="Tu H."/>
            <person name="de Vries R.P."/>
            <person name="Waalwijk C."/>
            <person name="Ware S.B."/>
            <person name="Wiebenga A."/>
            <person name="Zwiers L.-H."/>
            <person name="Oliver R.P."/>
            <person name="Grigoriev I.V."/>
            <person name="Kema G.H.J."/>
        </authorList>
    </citation>
    <scope>NUCLEOTIDE SEQUENCE [LARGE SCALE GENOMIC DNA]</scope>
    <source>
        <strain evidence="12">CBS 115943 / IPO323</strain>
    </source>
</reference>
<evidence type="ECO:0000256" key="6">
    <source>
        <dbReference type="ARBA" id="ARBA00023136"/>
    </source>
</evidence>
<dbReference type="KEGG" id="ztr:MYCGRDRAFT_72917"/>
<dbReference type="EMBL" id="CM001201">
    <property type="protein sequence ID" value="EGP86894.1"/>
    <property type="molecule type" value="Genomic_DNA"/>
</dbReference>
<dbReference type="Proteomes" id="UP000008062">
    <property type="component" value="Chromosome 6"/>
</dbReference>
<dbReference type="PANTHER" id="PTHR13018">
    <property type="entry name" value="PROBABLE MEMBRANE PROTEIN DUF221-RELATED"/>
    <property type="match status" value="1"/>
</dbReference>
<feature type="transmembrane region" description="Helical" evidence="7">
    <location>
        <begin position="460"/>
        <end position="487"/>
    </location>
</feature>
<evidence type="ECO:0000259" key="8">
    <source>
        <dbReference type="Pfam" id="PF02714"/>
    </source>
</evidence>
<evidence type="ECO:0000313" key="11">
    <source>
        <dbReference type="EMBL" id="EGP86894.1"/>
    </source>
</evidence>
<dbReference type="InterPro" id="IPR045122">
    <property type="entry name" value="Csc1-like"/>
</dbReference>
<dbReference type="AlphaFoldDB" id="F9XCX8"/>
<dbReference type="Pfam" id="PF14703">
    <property type="entry name" value="PHM7_cyt"/>
    <property type="match status" value="1"/>
</dbReference>
<dbReference type="PANTHER" id="PTHR13018:SF20">
    <property type="entry name" value="SPORULATION-SPECIFIC PROTEIN 75"/>
    <property type="match status" value="1"/>
</dbReference>
<dbReference type="OrthoDB" id="1076608at2759"/>
<evidence type="ECO:0000256" key="3">
    <source>
        <dbReference type="ARBA" id="ARBA00022448"/>
    </source>
</evidence>
<feature type="transmembrane region" description="Helical" evidence="7">
    <location>
        <begin position="556"/>
        <end position="586"/>
    </location>
</feature>
<dbReference type="Pfam" id="PF13967">
    <property type="entry name" value="RSN1_TM"/>
    <property type="match status" value="1"/>
</dbReference>
<sequence length="741" mass="84340">MSDFNLTTLTNGNAGIAQTGAVTTKAFVLNLATGFGLFVFQLSGFFLLKSSKIGRRIYQPKTYLVQDRLRVEAVPVNPLKWITRIFKIQGEELKLKCGLDGYFAIRFLRAMILIFVPLMVVIVTILLPINYNGGKDDNTFTVEGQATIYNITGLDTLSWQNVAPTNTDRYWAHLLSALGVIAWTLYRIYREKLHFIAVRQEFLTSPEHRLRASARTLLVTNIPSEYRSDEALKALFDVFVDNDDRERLRVWVNRDYGDLRKLVNQRRSACHALEKEELKMLRLVNKRYRKADRNGSDPTVSLVQDANGDWKTASSIKFWQRSHKKVPKIAWLRKEVARLTVQIDALQPELDNEARFKLQNSAFIQFDRQMSANMACALITHHKPGLMAPRYMDVAPHEIVWANMGLTSMRRFVRTCIALMLFIAMLIIWAIPATFLGILSQLDTLRKTTSYLAWLKPCPSWVISLISGPLTAILLALLVQLVVPALCRKLAVLVGAPTRSRREIVTQAFYFTFLLIELVLVTSISSGLIATISSIINNPTSIVQKLANELPKASNYFFNYLIIQALGYSGSLLFQYLRLLFITLIWPWFTQTPRQEAFLQTTIPHQMWGNVFAVWTNFAAIGLIYSIISPLILIFISCLFMLFWVAYRHNYYYVQRNKVDTHGLLFENALSQLFAGVYIMEITLIGLFFLVRNSAGNVACSAQAIIMIVAIILTAGFHYTIEQTMRPLTELLPVTLEDKAA</sequence>
<feature type="transmembrane region" description="Helical" evidence="7">
    <location>
        <begin position="416"/>
        <end position="440"/>
    </location>
</feature>
<dbReference type="InterPro" id="IPR032880">
    <property type="entry name" value="CSC1/OSCA1-like_N"/>
</dbReference>
<feature type="transmembrane region" description="Helical" evidence="7">
    <location>
        <begin position="631"/>
        <end position="647"/>
    </location>
</feature>
<feature type="transmembrane region" description="Helical" evidence="7">
    <location>
        <begin position="668"/>
        <end position="690"/>
    </location>
</feature>
<feature type="transmembrane region" description="Helical" evidence="7">
    <location>
        <begin position="170"/>
        <end position="189"/>
    </location>
</feature>
<keyword evidence="6 7" id="KW-0472">Membrane</keyword>
<keyword evidence="3" id="KW-0813">Transport</keyword>
<evidence type="ECO:0000256" key="7">
    <source>
        <dbReference type="SAM" id="Phobius"/>
    </source>
</evidence>
<feature type="transmembrane region" description="Helical" evidence="7">
    <location>
        <begin position="27"/>
        <end position="48"/>
    </location>
</feature>